<dbReference type="Proteomes" id="UP000252582">
    <property type="component" value="Unassembled WGS sequence"/>
</dbReference>
<evidence type="ECO:0000313" key="1">
    <source>
        <dbReference type="EMBL" id="RCW27715.1"/>
    </source>
</evidence>
<organism evidence="1 2">
    <name type="scientific">Ciceribacter lividus</name>
    <dbReference type="NCBI Taxonomy" id="1197950"/>
    <lineage>
        <taxon>Bacteria</taxon>
        <taxon>Pseudomonadati</taxon>
        <taxon>Pseudomonadota</taxon>
        <taxon>Alphaproteobacteria</taxon>
        <taxon>Hyphomicrobiales</taxon>
        <taxon>Rhizobiaceae</taxon>
        <taxon>Ciceribacter</taxon>
    </lineage>
</organism>
<evidence type="ECO:0000313" key="2">
    <source>
        <dbReference type="Proteomes" id="UP000252582"/>
    </source>
</evidence>
<accession>A0A6I7HR81</accession>
<protein>
    <submittedName>
        <fullName evidence="1">Uncharacterized protein</fullName>
    </submittedName>
</protein>
<gene>
    <name evidence="1" type="ORF">DFR48_102199</name>
</gene>
<proteinExistence type="predicted"/>
<reference evidence="1 2" key="1">
    <citation type="submission" date="2018-07" db="EMBL/GenBank/DDBJ databases">
        <title>Genomic Encyclopedia of Type Strains, Phase IV (KMG-IV): sequencing the most valuable type-strain genomes for metagenomic binning, comparative biology and taxonomic classification.</title>
        <authorList>
            <person name="Goeker M."/>
        </authorList>
    </citation>
    <scope>NUCLEOTIDE SEQUENCE [LARGE SCALE GENOMIC DNA]</scope>
    <source>
        <strain evidence="1 2">DSM 25528</strain>
    </source>
</reference>
<dbReference type="EMBL" id="QPIX01000002">
    <property type="protein sequence ID" value="RCW27715.1"/>
    <property type="molecule type" value="Genomic_DNA"/>
</dbReference>
<dbReference type="AlphaFoldDB" id="A0A6I7HR81"/>
<keyword evidence="2" id="KW-1185">Reference proteome</keyword>
<sequence length="89" mass="9315">MSTYSINFNNNAGSSGITIYQRTPKTGDQSSVAWQTMSPTESSKTQVDWTVEYTTSGPSAAPGASGAALYDPNGALKSLESGSTFVLKL</sequence>
<name>A0A6I7HR81_9HYPH</name>
<comment type="caution">
    <text evidence="1">The sequence shown here is derived from an EMBL/GenBank/DDBJ whole genome shotgun (WGS) entry which is preliminary data.</text>
</comment>
<dbReference type="RefSeq" id="WP_114362033.1">
    <property type="nucleotide sequence ID" value="NZ_QPIX01000002.1"/>
</dbReference>